<dbReference type="PANTHER" id="PTHR32305:SF15">
    <property type="entry name" value="PROTEIN RHSA-RELATED"/>
    <property type="match status" value="1"/>
</dbReference>
<proteinExistence type="predicted"/>
<sequence>MGNVRVSFTREGAQAAIVEKNDYYAFGLKHGNPADTSGLNYNYEYNGKEFQQEIGMNDYGARFYMPDIGRWGVVDPLAEVYRRHSPYNYAVNNPIVFVDSDGRGVEYNWGTGDYESIDSNGARTTLDEWDAMNYLLSQSHSVKAYRTNALGAVNQNSGGGGSSPTEIGIYGAFAQAAFDLLKESMKGQLNLTFIDGIVSGSAIEGVELSEAAKTLLEAIKNPAIKVRLEIVFGFRYYDANLKTDVFSLGDAFKGSFVYNGKVTATNIVSPKITEEFDKFLNSEKGVSFLHAALEAYIGALHFPGKDRDLAYDYSHAEAVRIDPRYKDLPSNYIQGGSVQRNTQGRVISETVFFRDINTNKIIIDFGTIKY</sequence>
<dbReference type="AlphaFoldDB" id="A0A1M5BPG3"/>
<dbReference type="RefSeq" id="WP_072886248.1">
    <property type="nucleotide sequence ID" value="NZ_FQVO01000021.1"/>
</dbReference>
<gene>
    <name evidence="1" type="ORF">SAMN05444408_12118</name>
</gene>
<dbReference type="Proteomes" id="UP000184236">
    <property type="component" value="Unassembled WGS sequence"/>
</dbReference>
<dbReference type="Gene3D" id="2.180.10.10">
    <property type="entry name" value="RHS repeat-associated core"/>
    <property type="match status" value="1"/>
</dbReference>
<evidence type="ECO:0000313" key="2">
    <source>
        <dbReference type="Proteomes" id="UP000184236"/>
    </source>
</evidence>
<evidence type="ECO:0000313" key="1">
    <source>
        <dbReference type="EMBL" id="SHF44285.1"/>
    </source>
</evidence>
<protein>
    <submittedName>
        <fullName evidence="1">RHS repeat-associated core domain-containing protein</fullName>
    </submittedName>
</protein>
<dbReference type="InterPro" id="IPR022385">
    <property type="entry name" value="Rhs_assc_core"/>
</dbReference>
<dbReference type="NCBIfam" id="TIGR03696">
    <property type="entry name" value="Rhs_assc_core"/>
    <property type="match status" value="1"/>
</dbReference>
<dbReference type="PANTHER" id="PTHR32305">
    <property type="match status" value="1"/>
</dbReference>
<organism evidence="1 2">
    <name type="scientific">Chryseobacterium takakiae</name>
    <dbReference type="NCBI Taxonomy" id="1302685"/>
    <lineage>
        <taxon>Bacteria</taxon>
        <taxon>Pseudomonadati</taxon>
        <taxon>Bacteroidota</taxon>
        <taxon>Flavobacteriia</taxon>
        <taxon>Flavobacteriales</taxon>
        <taxon>Weeksellaceae</taxon>
        <taxon>Chryseobacterium group</taxon>
        <taxon>Chryseobacterium</taxon>
    </lineage>
</organism>
<dbReference type="InterPro" id="IPR050708">
    <property type="entry name" value="T6SS_VgrG/RHS"/>
</dbReference>
<name>A0A1M5BPG3_9FLAO</name>
<keyword evidence="2" id="KW-1185">Reference proteome</keyword>
<dbReference type="OrthoDB" id="2972467at2"/>
<reference evidence="2" key="1">
    <citation type="submission" date="2016-11" db="EMBL/GenBank/DDBJ databases">
        <authorList>
            <person name="Varghese N."/>
            <person name="Submissions S."/>
        </authorList>
    </citation>
    <scope>NUCLEOTIDE SEQUENCE [LARGE SCALE GENOMIC DNA]</scope>
    <source>
        <strain evidence="2">DSM 26898</strain>
    </source>
</reference>
<dbReference type="EMBL" id="FQVO01000021">
    <property type="protein sequence ID" value="SHF44285.1"/>
    <property type="molecule type" value="Genomic_DNA"/>
</dbReference>
<accession>A0A1M5BPG3</accession>
<dbReference type="STRING" id="1302685.SAMN05444408_12118"/>